<dbReference type="InterPro" id="IPR000073">
    <property type="entry name" value="AB_hydrolase_1"/>
</dbReference>
<dbReference type="Proteomes" id="UP001596411">
    <property type="component" value="Unassembled WGS sequence"/>
</dbReference>
<evidence type="ECO:0000313" key="2">
    <source>
        <dbReference type="EMBL" id="MFC7089179.1"/>
    </source>
</evidence>
<dbReference type="Pfam" id="PF00561">
    <property type="entry name" value="Abhydrolase_1"/>
    <property type="match status" value="1"/>
</dbReference>
<evidence type="ECO:0000313" key="3">
    <source>
        <dbReference type="Proteomes" id="UP001596411"/>
    </source>
</evidence>
<reference evidence="3" key="1">
    <citation type="journal article" date="2019" name="Int. J. Syst. Evol. Microbiol.">
        <title>The Global Catalogue of Microorganisms (GCM) 10K type strain sequencing project: providing services to taxonomists for standard genome sequencing and annotation.</title>
        <authorList>
            <consortium name="The Broad Institute Genomics Platform"/>
            <consortium name="The Broad Institute Genome Sequencing Center for Infectious Disease"/>
            <person name="Wu L."/>
            <person name="Ma J."/>
        </authorList>
    </citation>
    <scope>NUCLEOTIDE SEQUENCE [LARGE SCALE GENOMIC DNA]</scope>
    <source>
        <strain evidence="3">CGMCC 1.13666</strain>
    </source>
</reference>
<keyword evidence="2" id="KW-0378">Hydrolase</keyword>
<dbReference type="InterPro" id="IPR050266">
    <property type="entry name" value="AB_hydrolase_sf"/>
</dbReference>
<protein>
    <submittedName>
        <fullName evidence="2">Alpha/beta fold hydrolase</fullName>
    </submittedName>
</protein>
<proteinExistence type="predicted"/>
<dbReference type="RefSeq" id="WP_346062804.1">
    <property type="nucleotide sequence ID" value="NZ_BAAADR010000012.1"/>
</dbReference>
<evidence type="ECO:0000259" key="1">
    <source>
        <dbReference type="Pfam" id="PF00561"/>
    </source>
</evidence>
<dbReference type="InterPro" id="IPR029058">
    <property type="entry name" value="AB_hydrolase_fold"/>
</dbReference>
<feature type="domain" description="AB hydrolase-1" evidence="1">
    <location>
        <begin position="24"/>
        <end position="258"/>
    </location>
</feature>
<gene>
    <name evidence="2" type="ORF">ACFQH5_06440</name>
</gene>
<dbReference type="GO" id="GO:0016787">
    <property type="term" value="F:hydrolase activity"/>
    <property type="evidence" value="ECO:0007669"/>
    <property type="project" value="UniProtKB-KW"/>
</dbReference>
<dbReference type="PANTHER" id="PTHR43798:SF33">
    <property type="entry name" value="HYDROLASE, PUTATIVE (AFU_ORTHOLOGUE AFUA_2G14860)-RELATED"/>
    <property type="match status" value="1"/>
</dbReference>
<dbReference type="EMBL" id="JBHSZP010000013">
    <property type="protein sequence ID" value="MFC7089179.1"/>
    <property type="molecule type" value="Genomic_DNA"/>
</dbReference>
<dbReference type="Gene3D" id="3.40.50.1820">
    <property type="entry name" value="alpha/beta hydrolase"/>
    <property type="match status" value="1"/>
</dbReference>
<keyword evidence="3" id="KW-1185">Reference proteome</keyword>
<dbReference type="PANTHER" id="PTHR43798">
    <property type="entry name" value="MONOACYLGLYCEROL LIPASE"/>
    <property type="match status" value="1"/>
</dbReference>
<dbReference type="SUPFAM" id="SSF53474">
    <property type="entry name" value="alpha/beta-Hydrolases"/>
    <property type="match status" value="1"/>
</dbReference>
<sequence>MAASRLGFHFEGQFVHTEVVGEGPPLVAIHGTPFSSRVWRRLVPHLQHWRRVHLFDLLGYGRSAKRAEQDVSLGVQNRLLAALFAHWRLEAPDVLAHDFGGTTALRAHLLDGLDYRSLTLVDPVVLSPWGSPFVQHVRRHEEAFRGLPPYLHEALLRAYLQDAAWRPLSEEALETYCAPWRGEVGQAGFYRQIAQMDQSYTDEIAPLLARVRCPVQLLWGERDSWVPIARGRELQTRLPGATLTPVAEAGHLVQEDAPEAIAAALEQVLR</sequence>
<organism evidence="2 3">
    <name type="scientific">Halomonas salifodinae</name>
    <dbReference type="NCBI Taxonomy" id="438745"/>
    <lineage>
        <taxon>Bacteria</taxon>
        <taxon>Pseudomonadati</taxon>
        <taxon>Pseudomonadota</taxon>
        <taxon>Gammaproteobacteria</taxon>
        <taxon>Oceanospirillales</taxon>
        <taxon>Halomonadaceae</taxon>
        <taxon>Halomonas</taxon>
    </lineage>
</organism>
<accession>A0ABW2ET37</accession>
<name>A0ABW2ET37_9GAMM</name>
<comment type="caution">
    <text evidence="2">The sequence shown here is derived from an EMBL/GenBank/DDBJ whole genome shotgun (WGS) entry which is preliminary data.</text>
</comment>